<keyword evidence="6" id="KW-0862">Zinc</keyword>
<comment type="caution">
    <text evidence="11">The sequence shown here is derived from an EMBL/GenBank/DDBJ whole genome shotgun (WGS) entry which is preliminary data.</text>
</comment>
<feature type="compositionally biased region" description="Low complexity" evidence="8">
    <location>
        <begin position="1"/>
        <end position="13"/>
    </location>
</feature>
<evidence type="ECO:0000313" key="11">
    <source>
        <dbReference type="EMBL" id="KAH9366373.1"/>
    </source>
</evidence>
<evidence type="ECO:0000256" key="7">
    <source>
        <dbReference type="ARBA" id="ARBA00023049"/>
    </source>
</evidence>
<dbReference type="InterPro" id="IPR008753">
    <property type="entry name" value="Peptidase_M13_N"/>
</dbReference>
<keyword evidence="7" id="KW-0482">Metalloprotease</keyword>
<dbReference type="InterPro" id="IPR018497">
    <property type="entry name" value="Peptidase_M13_C"/>
</dbReference>
<evidence type="ECO:0000256" key="1">
    <source>
        <dbReference type="ARBA" id="ARBA00001947"/>
    </source>
</evidence>
<feature type="compositionally biased region" description="Polar residues" evidence="8">
    <location>
        <begin position="698"/>
        <end position="711"/>
    </location>
</feature>
<feature type="compositionally biased region" description="Basic and acidic residues" evidence="8">
    <location>
        <begin position="674"/>
        <end position="693"/>
    </location>
</feature>
<keyword evidence="4" id="KW-0479">Metal-binding</keyword>
<feature type="domain" description="Peptidase M13 C-terminal" evidence="9">
    <location>
        <begin position="1666"/>
        <end position="1756"/>
    </location>
</feature>
<evidence type="ECO:0000313" key="12">
    <source>
        <dbReference type="Proteomes" id="UP000821853"/>
    </source>
</evidence>
<feature type="compositionally biased region" description="Basic and acidic residues" evidence="8">
    <location>
        <begin position="740"/>
        <end position="783"/>
    </location>
</feature>
<feature type="compositionally biased region" description="Basic and acidic residues" evidence="8">
    <location>
        <begin position="612"/>
        <end position="625"/>
    </location>
</feature>
<dbReference type="OMA" id="CTREARY"/>
<feature type="compositionally biased region" description="Basic residues" evidence="8">
    <location>
        <begin position="897"/>
        <end position="1015"/>
    </location>
</feature>
<dbReference type="PROSITE" id="PS51885">
    <property type="entry name" value="NEPRILYSIN"/>
    <property type="match status" value="1"/>
</dbReference>
<feature type="region of interest" description="Disordered" evidence="8">
    <location>
        <begin position="254"/>
        <end position="276"/>
    </location>
</feature>
<dbReference type="PANTHER" id="PTHR11733">
    <property type="entry name" value="ZINC METALLOPROTEASE FAMILY M13 NEPRILYSIN-RELATED"/>
    <property type="match status" value="1"/>
</dbReference>
<dbReference type="EMBL" id="JABSTR010000004">
    <property type="protein sequence ID" value="KAH9366373.1"/>
    <property type="molecule type" value="Genomic_DNA"/>
</dbReference>
<feature type="compositionally biased region" description="Polar residues" evidence="8">
    <location>
        <begin position="574"/>
        <end position="592"/>
    </location>
</feature>
<feature type="region of interest" description="Disordered" evidence="8">
    <location>
        <begin position="213"/>
        <end position="234"/>
    </location>
</feature>
<dbReference type="InterPro" id="IPR024079">
    <property type="entry name" value="MetalloPept_cat_dom_sf"/>
</dbReference>
<evidence type="ECO:0000259" key="10">
    <source>
        <dbReference type="Pfam" id="PF05649"/>
    </source>
</evidence>
<feature type="compositionally biased region" description="Basic and acidic residues" evidence="8">
    <location>
        <begin position="341"/>
        <end position="376"/>
    </location>
</feature>
<dbReference type="GO" id="GO:0005886">
    <property type="term" value="C:plasma membrane"/>
    <property type="evidence" value="ECO:0007669"/>
    <property type="project" value="TreeGrafter"/>
</dbReference>
<feature type="compositionally biased region" description="Polar residues" evidence="8">
    <location>
        <begin position="123"/>
        <end position="134"/>
    </location>
</feature>
<feature type="region of interest" description="Disordered" evidence="8">
    <location>
        <begin position="303"/>
        <end position="377"/>
    </location>
</feature>
<name>A0A9J6FT87_HAELO</name>
<keyword evidence="5" id="KW-0378">Hydrolase</keyword>
<feature type="compositionally biased region" description="Basic residues" evidence="8">
    <location>
        <begin position="628"/>
        <end position="638"/>
    </location>
</feature>
<feature type="compositionally biased region" description="Basic and acidic residues" evidence="8">
    <location>
        <begin position="639"/>
        <end position="656"/>
    </location>
</feature>
<feature type="domain" description="Peptidase M13 N-terminal" evidence="10">
    <location>
        <begin position="1130"/>
        <end position="1441"/>
    </location>
</feature>
<feature type="region of interest" description="Disordered" evidence="8">
    <location>
        <begin position="442"/>
        <end position="1022"/>
    </location>
</feature>
<feature type="compositionally biased region" description="Basic residues" evidence="8">
    <location>
        <begin position="870"/>
        <end position="886"/>
    </location>
</feature>
<dbReference type="Proteomes" id="UP000821853">
    <property type="component" value="Chromosome 2"/>
</dbReference>
<protein>
    <submittedName>
        <fullName evidence="11">Uncharacterized protein</fullName>
    </submittedName>
</protein>
<dbReference type="Gene3D" id="3.40.390.10">
    <property type="entry name" value="Collagenase (Catalytic Domain)"/>
    <property type="match status" value="2"/>
</dbReference>
<dbReference type="GO" id="GO:0004222">
    <property type="term" value="F:metalloendopeptidase activity"/>
    <property type="evidence" value="ECO:0007669"/>
    <property type="project" value="InterPro"/>
</dbReference>
<evidence type="ECO:0000256" key="3">
    <source>
        <dbReference type="ARBA" id="ARBA00022670"/>
    </source>
</evidence>
<feature type="compositionally biased region" description="Basic and acidic residues" evidence="8">
    <location>
        <begin position="487"/>
        <end position="523"/>
    </location>
</feature>
<feature type="compositionally biased region" description="Basic and acidic residues" evidence="8">
    <location>
        <begin position="845"/>
        <end position="857"/>
    </location>
</feature>
<feature type="compositionally biased region" description="Basic residues" evidence="8">
    <location>
        <begin position="524"/>
        <end position="551"/>
    </location>
</feature>
<sequence length="1794" mass="203882">MHTSERSAAASEQAADDDVDSQAPISTKARDQPLKTSLPHNISAKLGMFVGGIYLKSAGQQAPSLRRIERQVSGRKALQISVRYEELGSNTKREDYTEDMSRNAEKTRDENTVITSRREGQRPNVQDDSSGMQTTHKKTARNVNVPEDGDVTERSTSRGESTVQVINTCDSLSCENKDDRKKERHPHYHPRTIFTEKADQRHGVASALPQATRACRPHESTGGRSSGALVDGSPVRESELEFGAAPTMKQETPVTTLLPPGRLPGEGYGDSSMQRSQRTLGDLCPVQGMPKRGNQSELVIMTAAGETQEMSRNPDKKKSRRKKPPSSEDDGKRSKRSSSRKRSERERYRERKERRLEEAGDETGREVETDRTEFVKTRSNYDLGGAASREFKFTVGLLPYTHGTLPHKELARDIHTRSGSTGWGTQDEDVLTTGLDSRHIESFAVQPWRQPMSATQRKEKIDASPPSPVSPEQERYPFQAEDVAPIPRKEQKSLKQIEPEIKKPVAEKESYLSHDSGSTEKSGKKSKRRDKHKSRSKSKSRRGKEKGNKRHREIDANTPQEKRARQSRKEVPTHQGSPDSQTGSPPIFSWSTADAPGVSDIYREMTWSTSSRLEKRRGERRDKSHSSSSRHSHRRKDKRRDGRYREGSRKSDENHRHDKRRHRTHKGSTSPRSASERNKEEYGDRKSHRKGEGEGSPPFSQELQSATSSRLASPASQTSAASAERKSGSGRSKSSHGRGSGKDGKRSKRRRDEEPKSRGSRERNNERKDMESTPDFRRERSREFTFSVGLVPFTRGTLPRPELTRPNSEEFLSTAWGIEPDLDRTKRSRTSKDRHRSRSRKSVKKHDNESSDAKDDTIGTSMEQTTETKARKRSKSRTSKSRHQRRSREEREERSKSRGSPRRSSRRRRRHKSKRGSRYRSRRSRKSRSRRSRKSRSRRGRRSRSRRSRRSGSRKSRRSKSRRKTSPSRRSSRRRKHKTRKKRHRHRSRKGRRHGRGHGRRSRSRRKRSPSKKRSKDMLYGAKKPADGAVEVYTDSSTPPAFWCFLLTSIACTLILIIGVIVMYYIICIRPTPETPTGRPPTLTYTGSATKTSTQRTPRPPPAEAYYCTSDYCTREARYIRGLLRYSVHPCDNFYEHVCEAWKEQHPAHSTSTGSLSSQGSMLQETLTYRLLDQLKKMGHQRDVRNAVNLHKACVDSARHPGALTTTLHQLFAHWTIGTWPRSTGAPADITEIWLFAAELLRDVGIATVAQVSVSVNPDKQDATIVQLDRPSFLLREANAAAGDVVHLFEQAVSEASSELGVSPPGDFGERLMRICAAFAALGRTNLGNDEVVVLPFSGLSNSLRTFLGGLLENAYIRDDENVALYPASYFRWNLEYVLQPLPPEDVLNYLGFLVLVNFAPFLSDELGGLRALFADSVMGRTIADTKNTAMLCAWLIDRVLPGCTAKASHKWRRSSGQDVGMREWLSQLEVVFLRHTRDFSWINELSSLFIRYRLKKRTATQFGLVLKEQRPCAPLYIGSERNAVLFYWNVTKRWQQAMLDDRFSDISSLRRRWSGSELSTEVTFRQPLRTIHVPATLFNSSIPTNSAAFVFHLARVAVRYYRALVQLLHDDQYELDAPLSFDEDDFRLLSDCFGRASQADSVDGGSQGEAGLRRALLDQTSAILLAVTAFEELSPIRRVWNLDLRLKGLENITATQLFFIYFALDNCESTDPAFHQNRLSAMHRVNLPLKQLRQFGQAFRCGPQAPMVATSVCSVTQGRRLRQRSPGRSSRDERHRSHNQGTPRVSRRPPHNE</sequence>
<organism evidence="11 12">
    <name type="scientific">Haemaphysalis longicornis</name>
    <name type="common">Bush tick</name>
    <dbReference type="NCBI Taxonomy" id="44386"/>
    <lineage>
        <taxon>Eukaryota</taxon>
        <taxon>Metazoa</taxon>
        <taxon>Ecdysozoa</taxon>
        <taxon>Arthropoda</taxon>
        <taxon>Chelicerata</taxon>
        <taxon>Arachnida</taxon>
        <taxon>Acari</taxon>
        <taxon>Parasitiformes</taxon>
        <taxon>Ixodida</taxon>
        <taxon>Ixodoidea</taxon>
        <taxon>Ixodidae</taxon>
        <taxon>Haemaphysalinae</taxon>
        <taxon>Haemaphysalis</taxon>
    </lineage>
</organism>
<comment type="cofactor">
    <cofactor evidence="1">
        <name>Zn(2+)</name>
        <dbReference type="ChEBI" id="CHEBI:29105"/>
    </cofactor>
</comment>
<feature type="compositionally biased region" description="Basic residues" evidence="8">
    <location>
        <begin position="657"/>
        <end position="666"/>
    </location>
</feature>
<evidence type="ECO:0000256" key="6">
    <source>
        <dbReference type="ARBA" id="ARBA00022833"/>
    </source>
</evidence>
<reference evidence="11 12" key="1">
    <citation type="journal article" date="2020" name="Cell">
        <title>Large-Scale Comparative Analyses of Tick Genomes Elucidate Their Genetic Diversity and Vector Capacities.</title>
        <authorList>
            <consortium name="Tick Genome and Microbiome Consortium (TIGMIC)"/>
            <person name="Jia N."/>
            <person name="Wang J."/>
            <person name="Shi W."/>
            <person name="Du L."/>
            <person name="Sun Y."/>
            <person name="Zhan W."/>
            <person name="Jiang J.F."/>
            <person name="Wang Q."/>
            <person name="Zhang B."/>
            <person name="Ji P."/>
            <person name="Bell-Sakyi L."/>
            <person name="Cui X.M."/>
            <person name="Yuan T.T."/>
            <person name="Jiang B.G."/>
            <person name="Yang W.F."/>
            <person name="Lam T.T."/>
            <person name="Chang Q.C."/>
            <person name="Ding S.J."/>
            <person name="Wang X.J."/>
            <person name="Zhu J.G."/>
            <person name="Ruan X.D."/>
            <person name="Zhao L."/>
            <person name="Wei J.T."/>
            <person name="Ye R.Z."/>
            <person name="Que T.C."/>
            <person name="Du C.H."/>
            <person name="Zhou Y.H."/>
            <person name="Cheng J.X."/>
            <person name="Dai P.F."/>
            <person name="Guo W.B."/>
            <person name="Han X.H."/>
            <person name="Huang E.J."/>
            <person name="Li L.F."/>
            <person name="Wei W."/>
            <person name="Gao Y.C."/>
            <person name="Liu J.Z."/>
            <person name="Shao H.Z."/>
            <person name="Wang X."/>
            <person name="Wang C.C."/>
            <person name="Yang T.C."/>
            <person name="Huo Q.B."/>
            <person name="Li W."/>
            <person name="Chen H.Y."/>
            <person name="Chen S.E."/>
            <person name="Zhou L.G."/>
            <person name="Ni X.B."/>
            <person name="Tian J.H."/>
            <person name="Sheng Y."/>
            <person name="Liu T."/>
            <person name="Pan Y.S."/>
            <person name="Xia L.Y."/>
            <person name="Li J."/>
            <person name="Zhao F."/>
            <person name="Cao W.C."/>
        </authorList>
    </citation>
    <scope>NUCLEOTIDE SEQUENCE [LARGE SCALE GENOMIC DNA]</scope>
    <source>
        <strain evidence="11">HaeL-2018</strain>
    </source>
</reference>
<dbReference type="OrthoDB" id="6491530at2759"/>
<gene>
    <name evidence="11" type="ORF">HPB48_018134</name>
</gene>
<feature type="region of interest" description="Disordered" evidence="8">
    <location>
        <begin position="1077"/>
        <end position="1101"/>
    </location>
</feature>
<evidence type="ECO:0000256" key="2">
    <source>
        <dbReference type="ARBA" id="ARBA00007357"/>
    </source>
</evidence>
<dbReference type="Gene3D" id="1.10.1380.10">
    <property type="entry name" value="Neutral endopeptidase , domain2"/>
    <property type="match status" value="1"/>
</dbReference>
<evidence type="ECO:0000256" key="8">
    <source>
        <dbReference type="SAM" id="MobiDB-lite"/>
    </source>
</evidence>
<evidence type="ECO:0000259" key="9">
    <source>
        <dbReference type="Pfam" id="PF01431"/>
    </source>
</evidence>
<feature type="compositionally biased region" description="Basic and acidic residues" evidence="8">
    <location>
        <begin position="552"/>
        <end position="572"/>
    </location>
</feature>
<evidence type="ECO:0000256" key="4">
    <source>
        <dbReference type="ARBA" id="ARBA00022723"/>
    </source>
</evidence>
<dbReference type="InterPro" id="IPR042089">
    <property type="entry name" value="Peptidase_M13_dom_2"/>
</dbReference>
<evidence type="ECO:0000256" key="5">
    <source>
        <dbReference type="ARBA" id="ARBA00022801"/>
    </source>
</evidence>
<dbReference type="VEuPathDB" id="VectorBase:HLOH_045530"/>
<dbReference type="Pfam" id="PF05649">
    <property type="entry name" value="Peptidase_M13_N"/>
    <property type="match status" value="1"/>
</dbReference>
<dbReference type="Pfam" id="PF01431">
    <property type="entry name" value="Peptidase_M13"/>
    <property type="match status" value="1"/>
</dbReference>
<feature type="compositionally biased region" description="Basic and acidic residues" evidence="8">
    <location>
        <begin position="92"/>
        <end position="121"/>
    </location>
</feature>
<comment type="similarity">
    <text evidence="2">Belongs to the peptidase M13 family.</text>
</comment>
<feature type="compositionally biased region" description="Basic residues" evidence="8">
    <location>
        <begin position="826"/>
        <end position="844"/>
    </location>
</feature>
<proteinExistence type="inferred from homology"/>
<feature type="compositionally biased region" description="Basic residues" evidence="8">
    <location>
        <begin position="315"/>
        <end position="324"/>
    </location>
</feature>
<dbReference type="GO" id="GO:0016485">
    <property type="term" value="P:protein processing"/>
    <property type="evidence" value="ECO:0007669"/>
    <property type="project" value="TreeGrafter"/>
</dbReference>
<dbReference type="GO" id="GO:0046872">
    <property type="term" value="F:metal ion binding"/>
    <property type="evidence" value="ECO:0007669"/>
    <property type="project" value="UniProtKB-KW"/>
</dbReference>
<feature type="compositionally biased region" description="Basic and acidic residues" evidence="8">
    <location>
        <begin position="887"/>
        <end position="896"/>
    </location>
</feature>
<feature type="region of interest" description="Disordered" evidence="8">
    <location>
        <begin position="1757"/>
        <end position="1794"/>
    </location>
</feature>
<feature type="region of interest" description="Disordered" evidence="8">
    <location>
        <begin position="1"/>
        <end position="39"/>
    </location>
</feature>
<feature type="compositionally biased region" description="Low complexity" evidence="8">
    <location>
        <begin position="712"/>
        <end position="722"/>
    </location>
</feature>
<keyword evidence="12" id="KW-1185">Reference proteome</keyword>
<keyword evidence="3" id="KW-0645">Protease</keyword>
<dbReference type="InterPro" id="IPR000718">
    <property type="entry name" value="Peptidase_M13"/>
</dbReference>
<feature type="region of interest" description="Disordered" evidence="8">
    <location>
        <begin position="92"/>
        <end position="162"/>
    </location>
</feature>
<feature type="compositionally biased region" description="Polar residues" evidence="8">
    <location>
        <begin position="1085"/>
        <end position="1097"/>
    </location>
</feature>
<dbReference type="SUPFAM" id="SSF55486">
    <property type="entry name" value="Metalloproteases ('zincins'), catalytic domain"/>
    <property type="match status" value="2"/>
</dbReference>
<dbReference type="PANTHER" id="PTHR11733:SF241">
    <property type="entry name" value="GH26575P-RELATED"/>
    <property type="match status" value="1"/>
</dbReference>
<accession>A0A9J6FT87</accession>